<reference evidence="1 2" key="2">
    <citation type="journal article" date="2022" name="Mol. Ecol. Resour.">
        <title>The genomes of chicory, endive, great burdock and yacon provide insights into Asteraceae paleo-polyploidization history and plant inulin production.</title>
        <authorList>
            <person name="Fan W."/>
            <person name="Wang S."/>
            <person name="Wang H."/>
            <person name="Wang A."/>
            <person name="Jiang F."/>
            <person name="Liu H."/>
            <person name="Zhao H."/>
            <person name="Xu D."/>
            <person name="Zhang Y."/>
        </authorList>
    </citation>
    <scope>NUCLEOTIDE SEQUENCE [LARGE SCALE GENOMIC DNA]</scope>
    <source>
        <strain evidence="2">cv. Niubang</strain>
    </source>
</reference>
<organism evidence="1 2">
    <name type="scientific">Arctium lappa</name>
    <name type="common">Greater burdock</name>
    <name type="synonym">Lappa major</name>
    <dbReference type="NCBI Taxonomy" id="4217"/>
    <lineage>
        <taxon>Eukaryota</taxon>
        <taxon>Viridiplantae</taxon>
        <taxon>Streptophyta</taxon>
        <taxon>Embryophyta</taxon>
        <taxon>Tracheophyta</taxon>
        <taxon>Spermatophyta</taxon>
        <taxon>Magnoliopsida</taxon>
        <taxon>eudicotyledons</taxon>
        <taxon>Gunneridae</taxon>
        <taxon>Pentapetalae</taxon>
        <taxon>asterids</taxon>
        <taxon>campanulids</taxon>
        <taxon>Asterales</taxon>
        <taxon>Asteraceae</taxon>
        <taxon>Carduoideae</taxon>
        <taxon>Cardueae</taxon>
        <taxon>Arctiinae</taxon>
        <taxon>Arctium</taxon>
    </lineage>
</organism>
<comment type="caution">
    <text evidence="1">The sequence shown here is derived from an EMBL/GenBank/DDBJ whole genome shotgun (WGS) entry which is preliminary data.</text>
</comment>
<evidence type="ECO:0000313" key="1">
    <source>
        <dbReference type="EMBL" id="KAI3772608.1"/>
    </source>
</evidence>
<name>A0ACB9FP82_ARCLA</name>
<reference evidence="2" key="1">
    <citation type="journal article" date="2022" name="Mol. Ecol. Resour.">
        <title>The genomes of chicory, endive, great burdock and yacon provide insights into Asteraceae palaeo-polyploidization history and plant inulin production.</title>
        <authorList>
            <person name="Fan W."/>
            <person name="Wang S."/>
            <person name="Wang H."/>
            <person name="Wang A."/>
            <person name="Jiang F."/>
            <person name="Liu H."/>
            <person name="Zhao H."/>
            <person name="Xu D."/>
            <person name="Zhang Y."/>
        </authorList>
    </citation>
    <scope>NUCLEOTIDE SEQUENCE [LARGE SCALE GENOMIC DNA]</scope>
    <source>
        <strain evidence="2">cv. Niubang</strain>
    </source>
</reference>
<dbReference type="EMBL" id="CM042047">
    <property type="protein sequence ID" value="KAI3772608.1"/>
    <property type="molecule type" value="Genomic_DNA"/>
</dbReference>
<accession>A0ACB9FP82</accession>
<evidence type="ECO:0000313" key="2">
    <source>
        <dbReference type="Proteomes" id="UP001055879"/>
    </source>
</evidence>
<dbReference type="Proteomes" id="UP001055879">
    <property type="component" value="Linkage Group LG01"/>
</dbReference>
<proteinExistence type="predicted"/>
<keyword evidence="2" id="KW-1185">Reference proteome</keyword>
<sequence length="458" mass="50068">MMASGRCILFISIVVAIVLFYTSWYPCSFHDHDYELGLERAYTWCMETVKDFIFQDSIVIADVHVALVSTKTFDVDSYSAKGDGKKDDTKAFKKAWKEACSSNKAAVFSVPKNKKYLVTPIQFKGPCKASLTMQISGTILASTQQSKYKKDERHWLRVDEVDNLQIEGGGVIDGNGAIWWKNSCKVDKDRPCKDAPTALTLHKCTTLVVNNLKVQNAQQIHVSFDTCENVQASNLTVIAPEDSPNTDGIHVTRTQNIKIFDSVVGTGDDCISIVNGSKNVQAVGITCGPGHGISIGSLGSKKAEAHVSDVMVDGAYFTGTTNGVRIKTWQGGSGDASNITFQNIDMTNVTNPIIIDQNYCDQDEPCKEQASAVEIKNVVYQNITGTSAEEDAVIFKCSKKYPCQGVVLQEINLTQEGGGDAKAICNNVDLTYIGTVIPRCPNNIVQINEHLKHIVTID</sequence>
<protein>
    <submittedName>
        <fullName evidence="1">Uncharacterized protein</fullName>
    </submittedName>
</protein>
<gene>
    <name evidence="1" type="ORF">L6452_03798</name>
</gene>